<evidence type="ECO:0000313" key="3">
    <source>
        <dbReference type="Proteomes" id="UP000219522"/>
    </source>
</evidence>
<feature type="region of interest" description="Disordered" evidence="1">
    <location>
        <begin position="265"/>
        <end position="298"/>
    </location>
</feature>
<name>A0A7Z7IE01_9BURK</name>
<proteinExistence type="predicted"/>
<dbReference type="RefSeq" id="WP_208545314.1">
    <property type="nucleotide sequence ID" value="NZ_OCSU01000003.1"/>
</dbReference>
<protein>
    <recommendedName>
        <fullName evidence="4">Calcineurin-like phosphoesterase domain-containing protein</fullName>
    </recommendedName>
</protein>
<evidence type="ECO:0000256" key="1">
    <source>
        <dbReference type="SAM" id="MobiDB-lite"/>
    </source>
</evidence>
<dbReference type="InterPro" id="IPR029052">
    <property type="entry name" value="Metallo-depent_PP-like"/>
</dbReference>
<accession>A0A7Z7IE01</accession>
<organism evidence="2 3">
    <name type="scientific">Caballeronia arationis</name>
    <dbReference type="NCBI Taxonomy" id="1777142"/>
    <lineage>
        <taxon>Bacteria</taxon>
        <taxon>Pseudomonadati</taxon>
        <taxon>Pseudomonadota</taxon>
        <taxon>Betaproteobacteria</taxon>
        <taxon>Burkholderiales</taxon>
        <taxon>Burkholderiaceae</taxon>
        <taxon>Caballeronia</taxon>
    </lineage>
</organism>
<keyword evidence="3" id="KW-1185">Reference proteome</keyword>
<comment type="caution">
    <text evidence="2">The sequence shown here is derived from an EMBL/GenBank/DDBJ whole genome shotgun (WGS) entry which is preliminary data.</text>
</comment>
<evidence type="ECO:0000313" key="2">
    <source>
        <dbReference type="EMBL" id="SOE89028.1"/>
    </source>
</evidence>
<dbReference type="EMBL" id="OCSU01000003">
    <property type="protein sequence ID" value="SOE89028.1"/>
    <property type="molecule type" value="Genomic_DNA"/>
</dbReference>
<dbReference type="AlphaFoldDB" id="A0A7Z7IE01"/>
<feature type="compositionally biased region" description="Basic and acidic residues" evidence="1">
    <location>
        <begin position="276"/>
        <end position="290"/>
    </location>
</feature>
<sequence length="398" mass="44084">MKTQPRNVASLRPRSRAKPRLNWRRIACVAAVVGSAIWPAADVLADGDDGHHKGHAYAIGLWGDLPYSDLQAQIGVPNLIADMNAQKLAFTVHDGDLKAGSGAAGSSTPTTCSDAAYVQALGYLNALESAAMFTPGDNDWTDCDRPANGGFSSRERLDHERQVFFSSPYSLGQRPMRQEVQTDKLCLDRNNQYVSCVENRRWTLHGVMYATLNIQGSCNNLCDTNPDLAEYAARNRANILWMRETFREAAVRDASAVMFITQADPGWDNSDPTRAPTRDPKTLVENDKLPASDPASPGAAPDGFKDFLLALRDEVVAFRKPVAYVHGDSHYFRIDRPFLDAQGRRLENFLRVETFGDNQANGNNDVHWLKVLVDARSREVFSFQPQIVPPNRTAVPQP</sequence>
<gene>
    <name evidence="2" type="ORF">SAMN05446927_7666</name>
</gene>
<dbReference type="Proteomes" id="UP000219522">
    <property type="component" value="Unassembled WGS sequence"/>
</dbReference>
<reference evidence="2 3" key="1">
    <citation type="submission" date="2017-09" db="EMBL/GenBank/DDBJ databases">
        <authorList>
            <person name="Varghese N."/>
            <person name="Submissions S."/>
        </authorList>
    </citation>
    <scope>NUCLEOTIDE SEQUENCE [LARGE SCALE GENOMIC DNA]</scope>
    <source>
        <strain evidence="2 3">OK806</strain>
    </source>
</reference>
<dbReference type="SUPFAM" id="SSF56300">
    <property type="entry name" value="Metallo-dependent phosphatases"/>
    <property type="match status" value="1"/>
</dbReference>
<evidence type="ECO:0008006" key="4">
    <source>
        <dbReference type="Google" id="ProtNLM"/>
    </source>
</evidence>